<dbReference type="InterPro" id="IPR058548">
    <property type="entry name" value="MlaB-like_STAS"/>
</dbReference>
<protein>
    <recommendedName>
        <fullName evidence="2">Anti-sigma factor antagonist</fullName>
    </recommendedName>
</protein>
<name>A0A1H8ZNQ8_9ACTN</name>
<reference evidence="5" key="1">
    <citation type="submission" date="2016-10" db="EMBL/GenBank/DDBJ databases">
        <authorList>
            <person name="Varghese N."/>
            <person name="Submissions S."/>
        </authorList>
    </citation>
    <scope>NUCLEOTIDE SEQUENCE [LARGE SCALE GENOMIC DNA]</scope>
    <source>
        <strain evidence="5">CGMCC 4.3519</strain>
    </source>
</reference>
<proteinExistence type="inferred from homology"/>
<evidence type="ECO:0000313" key="5">
    <source>
        <dbReference type="Proteomes" id="UP000199055"/>
    </source>
</evidence>
<dbReference type="InterPro" id="IPR036513">
    <property type="entry name" value="STAS_dom_sf"/>
</dbReference>
<feature type="domain" description="STAS" evidence="3">
    <location>
        <begin position="18"/>
        <end position="106"/>
    </location>
</feature>
<dbReference type="EMBL" id="FOET01000001">
    <property type="protein sequence ID" value="SEP66080.1"/>
    <property type="molecule type" value="Genomic_DNA"/>
</dbReference>
<evidence type="ECO:0000259" key="3">
    <source>
        <dbReference type="PROSITE" id="PS50801"/>
    </source>
</evidence>
<evidence type="ECO:0000256" key="1">
    <source>
        <dbReference type="ARBA" id="ARBA00009013"/>
    </source>
</evidence>
<keyword evidence="5" id="KW-1185">Reference proteome</keyword>
<dbReference type="SUPFAM" id="SSF52091">
    <property type="entry name" value="SpoIIaa-like"/>
    <property type="match status" value="1"/>
</dbReference>
<dbReference type="PANTHER" id="PTHR33495">
    <property type="entry name" value="ANTI-SIGMA FACTOR ANTAGONIST TM_1081-RELATED-RELATED"/>
    <property type="match status" value="1"/>
</dbReference>
<dbReference type="InterPro" id="IPR002645">
    <property type="entry name" value="STAS_dom"/>
</dbReference>
<accession>A0A1H8ZNQ8</accession>
<gene>
    <name evidence="4" type="ORF">SAMN05216481_101639</name>
</gene>
<sequence>MTAGSTLAAPPPLGTPSMVHLSGELDLHTAAGLEPALAELADSRRELVIDLSDVTFCDSSGINLFLRLHHRCAAASGRLRLCRVPRRVALVFRMFRFHHVVPCTFV</sequence>
<dbReference type="NCBIfam" id="TIGR00377">
    <property type="entry name" value="ant_ant_sig"/>
    <property type="match status" value="1"/>
</dbReference>
<dbReference type="InterPro" id="IPR003658">
    <property type="entry name" value="Anti-sigma_ant"/>
</dbReference>
<dbReference type="RefSeq" id="WP_093655052.1">
    <property type="nucleotide sequence ID" value="NZ_FOET01000001.1"/>
</dbReference>
<evidence type="ECO:0000256" key="2">
    <source>
        <dbReference type="RuleBase" id="RU003749"/>
    </source>
</evidence>
<evidence type="ECO:0000313" key="4">
    <source>
        <dbReference type="EMBL" id="SEP66080.1"/>
    </source>
</evidence>
<dbReference type="PROSITE" id="PS50801">
    <property type="entry name" value="STAS"/>
    <property type="match status" value="1"/>
</dbReference>
<dbReference type="Pfam" id="PF13466">
    <property type="entry name" value="STAS_2"/>
    <property type="match status" value="1"/>
</dbReference>
<dbReference type="STRING" id="403935.SAMN05216481_101639"/>
<comment type="similarity">
    <text evidence="1 2">Belongs to the anti-sigma-factor antagonist family.</text>
</comment>
<dbReference type="Gene3D" id="3.30.750.24">
    <property type="entry name" value="STAS domain"/>
    <property type="match status" value="1"/>
</dbReference>
<dbReference type="AlphaFoldDB" id="A0A1H8ZNQ8"/>
<dbReference type="PANTHER" id="PTHR33495:SF2">
    <property type="entry name" value="ANTI-SIGMA FACTOR ANTAGONIST TM_1081-RELATED"/>
    <property type="match status" value="1"/>
</dbReference>
<dbReference type="GO" id="GO:0043856">
    <property type="term" value="F:anti-sigma factor antagonist activity"/>
    <property type="evidence" value="ECO:0007669"/>
    <property type="project" value="InterPro"/>
</dbReference>
<organism evidence="4 5">
    <name type="scientific">Streptomyces radiopugnans</name>
    <dbReference type="NCBI Taxonomy" id="403935"/>
    <lineage>
        <taxon>Bacteria</taxon>
        <taxon>Bacillati</taxon>
        <taxon>Actinomycetota</taxon>
        <taxon>Actinomycetes</taxon>
        <taxon>Kitasatosporales</taxon>
        <taxon>Streptomycetaceae</taxon>
        <taxon>Streptomyces</taxon>
    </lineage>
</organism>
<dbReference type="Proteomes" id="UP000199055">
    <property type="component" value="Unassembled WGS sequence"/>
</dbReference>
<dbReference type="CDD" id="cd07043">
    <property type="entry name" value="STAS_anti-anti-sigma_factors"/>
    <property type="match status" value="1"/>
</dbReference>